<dbReference type="GO" id="GO:0003700">
    <property type="term" value="F:DNA-binding transcription factor activity"/>
    <property type="evidence" value="ECO:0007669"/>
    <property type="project" value="InterPro"/>
</dbReference>
<dbReference type="Pfam" id="PF13412">
    <property type="entry name" value="HTH_24"/>
    <property type="match status" value="1"/>
</dbReference>
<keyword evidence="3" id="KW-0804">Transcription</keyword>
<accession>A0A4Y4DL70</accession>
<dbReference type="OrthoDB" id="21342at2"/>
<dbReference type="PANTHER" id="PTHR43132">
    <property type="entry name" value="ARSENICAL RESISTANCE OPERON REPRESSOR ARSR-RELATED"/>
    <property type="match status" value="1"/>
</dbReference>
<dbReference type="RefSeq" id="WP_141360867.1">
    <property type="nucleotide sequence ID" value="NZ_BAAAJL010000007.1"/>
</dbReference>
<dbReference type="PRINTS" id="PR00778">
    <property type="entry name" value="HTHARSR"/>
</dbReference>
<keyword evidence="1" id="KW-0805">Transcription regulation</keyword>
<evidence type="ECO:0000313" key="5">
    <source>
        <dbReference type="EMBL" id="GED04574.1"/>
    </source>
</evidence>
<reference evidence="5 6" key="1">
    <citation type="submission" date="2019-06" db="EMBL/GenBank/DDBJ databases">
        <title>Whole genome shotgun sequence of Glutamicibacter uratoxydans NBRC 15515.</title>
        <authorList>
            <person name="Hosoyama A."/>
            <person name="Uohara A."/>
            <person name="Ohji S."/>
            <person name="Ichikawa N."/>
        </authorList>
    </citation>
    <scope>NUCLEOTIDE SEQUENCE [LARGE SCALE GENOMIC DNA]</scope>
    <source>
        <strain evidence="5 6">NBRC 15515</strain>
    </source>
</reference>
<evidence type="ECO:0000256" key="2">
    <source>
        <dbReference type="ARBA" id="ARBA00023125"/>
    </source>
</evidence>
<evidence type="ECO:0000259" key="4">
    <source>
        <dbReference type="PROSITE" id="PS50987"/>
    </source>
</evidence>
<sequence length="115" mass="12804">MAEAERQEIAANAVSAVRKKIPEWIDVFSLCADETRMKILVALHAAPNSSVSQIAQATGLAPNTVSQALATLHKSDVVQVEQDGRFRRWRLEHPEVHRLLHQVDAPHSALHPDHH</sequence>
<evidence type="ECO:0000256" key="1">
    <source>
        <dbReference type="ARBA" id="ARBA00023015"/>
    </source>
</evidence>
<evidence type="ECO:0000313" key="6">
    <source>
        <dbReference type="Proteomes" id="UP000316612"/>
    </source>
</evidence>
<evidence type="ECO:0000256" key="3">
    <source>
        <dbReference type="ARBA" id="ARBA00023163"/>
    </source>
</evidence>
<dbReference type="InterPro" id="IPR001845">
    <property type="entry name" value="HTH_ArsR_DNA-bd_dom"/>
</dbReference>
<keyword evidence="6" id="KW-1185">Reference proteome</keyword>
<keyword evidence="2" id="KW-0238">DNA-binding</keyword>
<dbReference type="Proteomes" id="UP000316612">
    <property type="component" value="Unassembled WGS sequence"/>
</dbReference>
<dbReference type="AlphaFoldDB" id="A0A4Y4DL70"/>
<dbReference type="GO" id="GO:0003677">
    <property type="term" value="F:DNA binding"/>
    <property type="evidence" value="ECO:0007669"/>
    <property type="project" value="UniProtKB-KW"/>
</dbReference>
<dbReference type="CDD" id="cd00090">
    <property type="entry name" value="HTH_ARSR"/>
    <property type="match status" value="1"/>
</dbReference>
<dbReference type="SMART" id="SM00418">
    <property type="entry name" value="HTH_ARSR"/>
    <property type="match status" value="1"/>
</dbReference>
<dbReference type="InterPro" id="IPR036388">
    <property type="entry name" value="WH-like_DNA-bd_sf"/>
</dbReference>
<feature type="domain" description="HTH arsR-type" evidence="4">
    <location>
        <begin position="16"/>
        <end position="111"/>
    </location>
</feature>
<dbReference type="InterPro" id="IPR011991">
    <property type="entry name" value="ArsR-like_HTH"/>
</dbReference>
<dbReference type="InterPro" id="IPR051011">
    <property type="entry name" value="Metal_resp_trans_reg"/>
</dbReference>
<dbReference type="Gene3D" id="1.10.10.10">
    <property type="entry name" value="Winged helix-like DNA-binding domain superfamily/Winged helix DNA-binding domain"/>
    <property type="match status" value="1"/>
</dbReference>
<name>A0A4Y4DL70_GLUUR</name>
<dbReference type="PROSITE" id="PS50987">
    <property type="entry name" value="HTH_ARSR_2"/>
    <property type="match status" value="1"/>
</dbReference>
<organism evidence="5 6">
    <name type="scientific">Glutamicibacter uratoxydans</name>
    <name type="common">Arthrobacter uratoxydans</name>
    <dbReference type="NCBI Taxonomy" id="43667"/>
    <lineage>
        <taxon>Bacteria</taxon>
        <taxon>Bacillati</taxon>
        <taxon>Actinomycetota</taxon>
        <taxon>Actinomycetes</taxon>
        <taxon>Micrococcales</taxon>
        <taxon>Micrococcaceae</taxon>
        <taxon>Glutamicibacter</taxon>
    </lineage>
</organism>
<dbReference type="InterPro" id="IPR036390">
    <property type="entry name" value="WH_DNA-bd_sf"/>
</dbReference>
<dbReference type="SUPFAM" id="SSF46785">
    <property type="entry name" value="Winged helix' DNA-binding domain"/>
    <property type="match status" value="1"/>
</dbReference>
<dbReference type="EMBL" id="BJNY01000001">
    <property type="protein sequence ID" value="GED04574.1"/>
    <property type="molecule type" value="Genomic_DNA"/>
</dbReference>
<protein>
    <recommendedName>
        <fullName evidence="4">HTH arsR-type domain-containing protein</fullName>
    </recommendedName>
</protein>
<gene>
    <name evidence="5" type="ORF">AUR04nite_01060</name>
</gene>
<dbReference type="PANTHER" id="PTHR43132:SF2">
    <property type="entry name" value="ARSENICAL RESISTANCE OPERON REPRESSOR ARSR-RELATED"/>
    <property type="match status" value="1"/>
</dbReference>
<proteinExistence type="predicted"/>
<dbReference type="NCBIfam" id="NF033788">
    <property type="entry name" value="HTH_metalloreg"/>
    <property type="match status" value="1"/>
</dbReference>
<comment type="caution">
    <text evidence="5">The sequence shown here is derived from an EMBL/GenBank/DDBJ whole genome shotgun (WGS) entry which is preliminary data.</text>
</comment>